<keyword evidence="3" id="KW-1185">Reference proteome</keyword>
<protein>
    <submittedName>
        <fullName evidence="2">Uncharacterized protein</fullName>
    </submittedName>
</protein>
<evidence type="ECO:0000313" key="2">
    <source>
        <dbReference type="EMBL" id="KAF9131009.1"/>
    </source>
</evidence>
<reference evidence="2" key="1">
    <citation type="journal article" date="2020" name="Fungal Divers.">
        <title>Resolving the Mortierellaceae phylogeny through synthesis of multi-gene phylogenetics and phylogenomics.</title>
        <authorList>
            <person name="Vandepol N."/>
            <person name="Liber J."/>
            <person name="Desiro A."/>
            <person name="Na H."/>
            <person name="Kennedy M."/>
            <person name="Barry K."/>
            <person name="Grigoriev I.V."/>
            <person name="Miller A.N."/>
            <person name="O'Donnell K."/>
            <person name="Stajich J.E."/>
            <person name="Bonito G."/>
        </authorList>
    </citation>
    <scope>NUCLEOTIDE SEQUENCE</scope>
    <source>
        <strain evidence="2">NRRL 6426</strain>
    </source>
</reference>
<comment type="caution">
    <text evidence="2">The sequence shown here is derived from an EMBL/GenBank/DDBJ whole genome shotgun (WGS) entry which is preliminary data.</text>
</comment>
<dbReference type="Proteomes" id="UP000748756">
    <property type="component" value="Unassembled WGS sequence"/>
</dbReference>
<feature type="compositionally biased region" description="Polar residues" evidence="1">
    <location>
        <begin position="1"/>
        <end position="21"/>
    </location>
</feature>
<gene>
    <name evidence="2" type="ORF">BG015_003938</name>
</gene>
<organism evidence="2 3">
    <name type="scientific">Linnemannia schmuckeri</name>
    <dbReference type="NCBI Taxonomy" id="64567"/>
    <lineage>
        <taxon>Eukaryota</taxon>
        <taxon>Fungi</taxon>
        <taxon>Fungi incertae sedis</taxon>
        <taxon>Mucoromycota</taxon>
        <taxon>Mortierellomycotina</taxon>
        <taxon>Mortierellomycetes</taxon>
        <taxon>Mortierellales</taxon>
        <taxon>Mortierellaceae</taxon>
        <taxon>Linnemannia</taxon>
    </lineage>
</organism>
<evidence type="ECO:0000313" key="3">
    <source>
        <dbReference type="Proteomes" id="UP000748756"/>
    </source>
</evidence>
<dbReference type="OrthoDB" id="2316728at2759"/>
<accession>A0A9P5RG02</accession>
<dbReference type="AlphaFoldDB" id="A0A9P5RG02"/>
<name>A0A9P5RG02_9FUNG</name>
<proteinExistence type="predicted"/>
<sequence length="170" mass="18551">MTVSSSVPDSALVTSLSSTSRPAPAPTLLDSKQHTTAALLNHRKNHPAKPSVVLYFNDMKATLLLSALAVVAGTQAYVLRLYEHSDYKGDLIGNWENNINHGTNCHNVKRGRENQVSSFIWTATPLCTAKFMDRRDCHGNMVGRSTGGWHKKTLSASANDKIDSVEVTCL</sequence>
<dbReference type="Gene3D" id="2.60.20.10">
    <property type="entry name" value="Crystallins"/>
    <property type="match status" value="1"/>
</dbReference>
<feature type="region of interest" description="Disordered" evidence="1">
    <location>
        <begin position="1"/>
        <end position="29"/>
    </location>
</feature>
<dbReference type="EMBL" id="JAAAUQ010001912">
    <property type="protein sequence ID" value="KAF9131009.1"/>
    <property type="molecule type" value="Genomic_DNA"/>
</dbReference>
<evidence type="ECO:0000256" key="1">
    <source>
        <dbReference type="SAM" id="MobiDB-lite"/>
    </source>
</evidence>